<reference evidence="6" key="1">
    <citation type="journal article" date="2019" name="Int. J. Syst. Evol. Microbiol.">
        <title>The Global Catalogue of Microorganisms (GCM) 10K type strain sequencing project: providing services to taxonomists for standard genome sequencing and annotation.</title>
        <authorList>
            <consortium name="The Broad Institute Genomics Platform"/>
            <consortium name="The Broad Institute Genome Sequencing Center for Infectious Disease"/>
            <person name="Wu L."/>
            <person name="Ma J."/>
        </authorList>
    </citation>
    <scope>NUCLEOTIDE SEQUENCE [LARGE SCALE GENOMIC DNA]</scope>
    <source>
        <strain evidence="6">CCM 7044</strain>
    </source>
</reference>
<sequence length="836" mass="91359">MADHNGVIRLVRRGPLVVGAAFVSLASVASLAFSADAQVAAPDTEDSAAGLERPFAMPGYTERDDNGALFVGEGESRFTMRVNLLTSANRLIRENQGLIPYVADVGPATVDGSYYEVQVGSDDRTITPEQLGALREILDHPDNWSADQVAEARELLPVMEARYEQTQRDKQTIRIRFARTAPNVLVGAVTASADDTTVFLEAAPPWDEPGTYQVTDQGIRASGAGVEDPEKTGHFALTPTVRPDDGASYASEDDLVAAMEGEPAAPGQAAAALRYTLDANETVTFTTTVSGAPVETGPAETGEREILAILDRAEARADIGTLSGEGPAGRAATVMRSAIALNANYDETFQRSFLVWGWGRGGAENDTIFTGWDSAWDAIIALTVDPGLAREHERDLFDVGGPRYDQLHSGPMHAYAVKRIHAATGDRELVEQAYPALVDFFDKLPEWDVDGDGLLEAPYDADASKVGNHLGLDDLPVYQAANRIPKDGGSGDERDNTDLTDVALTSYYALMAESLAELADVLDRPADEERFRAVFGTVKEAVNERLWNDEQGMYLDRHLDGTWGKVVTPTVFYPLFGGVATPERAQRTVDENLLDPEKFGGEYGIPSISRSDPEYCANGLDQPNDSQHYRYYLAWGDENSCEQWRGAVWPPMNATVYDGVKRYGLDAAAGELASKSTRMWLDSWDKNSWFPEYFDPEPGQAISASAVDSAWRYYTWSNVMPLMAVHELVAEDPWGEPGSVTFGSWDLEGRNVVDDVRVHGHRYAATVSPERTELRQDGRRVFQAVGGRVVVRDFTWSGDGACFEINAGDQARLQVFPERGAPHRTTVEAGRTEMCL</sequence>
<dbReference type="InterPro" id="IPR004888">
    <property type="entry name" value="Glycoside_hydrolase_63"/>
</dbReference>
<dbReference type="PANTHER" id="PTHR10412">
    <property type="entry name" value="MANNOSYL-OLIGOSACCHARIDE GLUCOSIDASE"/>
    <property type="match status" value="1"/>
</dbReference>
<feature type="domain" description="Mannosylglycerate hydrolase MGH1-like glycoside hydrolase" evidence="4">
    <location>
        <begin position="372"/>
        <end position="717"/>
    </location>
</feature>
<organism evidence="5 6">
    <name type="scientific">Promicromonospora vindobonensis</name>
    <dbReference type="NCBI Taxonomy" id="195748"/>
    <lineage>
        <taxon>Bacteria</taxon>
        <taxon>Bacillati</taxon>
        <taxon>Actinomycetota</taxon>
        <taxon>Actinomycetes</taxon>
        <taxon>Micrococcales</taxon>
        <taxon>Promicromonosporaceae</taxon>
        <taxon>Promicromonospora</taxon>
    </lineage>
</organism>
<dbReference type="InterPro" id="IPR054491">
    <property type="entry name" value="MGH1-like_GH"/>
</dbReference>
<keyword evidence="6" id="KW-1185">Reference proteome</keyword>
<comment type="caution">
    <text evidence="5">The sequence shown here is derived from an EMBL/GenBank/DDBJ whole genome shotgun (WGS) entry which is preliminary data.</text>
</comment>
<comment type="similarity">
    <text evidence="1">Belongs to the glycosyl hydrolase 63 family.</text>
</comment>
<evidence type="ECO:0000256" key="1">
    <source>
        <dbReference type="ARBA" id="ARBA00010833"/>
    </source>
</evidence>
<evidence type="ECO:0000256" key="3">
    <source>
        <dbReference type="ARBA" id="ARBA00023295"/>
    </source>
</evidence>
<keyword evidence="3" id="KW-0326">Glycosidase</keyword>
<name>A0ABW5VQH4_9MICO</name>
<proteinExistence type="inferred from homology"/>
<evidence type="ECO:0000313" key="6">
    <source>
        <dbReference type="Proteomes" id="UP001597479"/>
    </source>
</evidence>
<dbReference type="Gene3D" id="1.50.10.10">
    <property type="match status" value="1"/>
</dbReference>
<dbReference type="Proteomes" id="UP001597479">
    <property type="component" value="Unassembled WGS sequence"/>
</dbReference>
<dbReference type="InterPro" id="IPR012341">
    <property type="entry name" value="6hp_glycosidase-like_sf"/>
</dbReference>
<dbReference type="Pfam" id="PF22422">
    <property type="entry name" value="MGH1-like_GH"/>
    <property type="match status" value="1"/>
</dbReference>
<keyword evidence="2" id="KW-0378">Hydrolase</keyword>
<dbReference type="InterPro" id="IPR008928">
    <property type="entry name" value="6-hairpin_glycosidase_sf"/>
</dbReference>
<evidence type="ECO:0000313" key="5">
    <source>
        <dbReference type="EMBL" id="MFD2793862.1"/>
    </source>
</evidence>
<dbReference type="PANTHER" id="PTHR10412:SF11">
    <property type="entry name" value="MANNOSYL-OLIGOSACCHARIDE GLUCOSIDASE"/>
    <property type="match status" value="1"/>
</dbReference>
<protein>
    <submittedName>
        <fullName evidence="5">Amylo-alpha-1,6-glucosidase</fullName>
    </submittedName>
</protein>
<evidence type="ECO:0000259" key="4">
    <source>
        <dbReference type="Pfam" id="PF22422"/>
    </source>
</evidence>
<accession>A0ABW5VQH4</accession>
<gene>
    <name evidence="5" type="ORF">ACFS27_09935</name>
</gene>
<evidence type="ECO:0000256" key="2">
    <source>
        <dbReference type="ARBA" id="ARBA00022801"/>
    </source>
</evidence>
<dbReference type="EMBL" id="JBHUOG010000001">
    <property type="protein sequence ID" value="MFD2793862.1"/>
    <property type="molecule type" value="Genomic_DNA"/>
</dbReference>
<dbReference type="RefSeq" id="WP_377182432.1">
    <property type="nucleotide sequence ID" value="NZ_JBHUOG010000001.1"/>
</dbReference>
<dbReference type="SUPFAM" id="SSF48208">
    <property type="entry name" value="Six-hairpin glycosidases"/>
    <property type="match status" value="1"/>
</dbReference>